<proteinExistence type="predicted"/>
<dbReference type="EMBL" id="NPDZ01000013">
    <property type="protein sequence ID" value="PJZ72121.1"/>
    <property type="molecule type" value="Genomic_DNA"/>
</dbReference>
<evidence type="ECO:0000313" key="4">
    <source>
        <dbReference type="Proteomes" id="UP000231990"/>
    </source>
</evidence>
<sequence length="311" mass="35866">MNEFTAASEISKEITVDAQKYLRRFDQMVSELKKTEEVNVFTYHLAPPELGIVEEMERYLGFSLDASIRNFFTDCGGIQLRWHHRENEYFQNDYLKDQDENALLESNPLPWEHSQACGTVHEGWWENEIGPGGDHGEDGKIMIGPLSLMTKKIDYSILCGEGPEAFEETETTLGNTGQSFKEAFFRTHLRFLDWFSSYYQMAFFTGNQNPNLEVVLGNDYCASFYEWYVTDFASYLEFLIYSRGLVHARPCFYSANSEEYSDGPVKTDVKFFQNLPTIDFRKRSSDLADLGQRISEGIFFPAALSEILPKK</sequence>
<comment type="caution">
    <text evidence="2">The sequence shown here is derived from an EMBL/GenBank/DDBJ whole genome shotgun (WGS) entry which is preliminary data.</text>
</comment>
<accession>A0A2M9ZJC8</accession>
<evidence type="ECO:0000313" key="3">
    <source>
        <dbReference type="Proteomes" id="UP000231962"/>
    </source>
</evidence>
<organism evidence="2 4">
    <name type="scientific">Leptospira perolatii</name>
    <dbReference type="NCBI Taxonomy" id="2023191"/>
    <lineage>
        <taxon>Bacteria</taxon>
        <taxon>Pseudomonadati</taxon>
        <taxon>Spirochaetota</taxon>
        <taxon>Spirochaetia</taxon>
        <taxon>Leptospirales</taxon>
        <taxon>Leptospiraceae</taxon>
        <taxon>Leptospira</taxon>
    </lineage>
</organism>
<name>A0A2M9ZJC8_9LEPT</name>
<dbReference type="EMBL" id="NPDY01000023">
    <property type="protein sequence ID" value="PJZ68422.1"/>
    <property type="molecule type" value="Genomic_DNA"/>
</dbReference>
<keyword evidence="3" id="KW-1185">Reference proteome</keyword>
<dbReference type="Proteomes" id="UP000231990">
    <property type="component" value="Unassembled WGS sequence"/>
</dbReference>
<dbReference type="Proteomes" id="UP000231962">
    <property type="component" value="Unassembled WGS sequence"/>
</dbReference>
<gene>
    <name evidence="1" type="ORF">CH360_16320</name>
    <name evidence="2" type="ORF">CH373_16120</name>
</gene>
<evidence type="ECO:0000313" key="2">
    <source>
        <dbReference type="EMBL" id="PJZ72121.1"/>
    </source>
</evidence>
<dbReference type="AlphaFoldDB" id="A0A2M9ZJC8"/>
<protein>
    <submittedName>
        <fullName evidence="2">Uncharacterized protein</fullName>
    </submittedName>
</protein>
<reference evidence="3 4" key="1">
    <citation type="submission" date="2017-07" db="EMBL/GenBank/DDBJ databases">
        <title>Leptospira spp. isolated from tropical soils.</title>
        <authorList>
            <person name="Thibeaux R."/>
            <person name="Iraola G."/>
            <person name="Ferres I."/>
            <person name="Bierque E."/>
            <person name="Girault D."/>
            <person name="Soupe-Gilbert M.-E."/>
            <person name="Picardeau M."/>
            <person name="Goarant C."/>
        </authorList>
    </citation>
    <scope>NUCLEOTIDE SEQUENCE [LARGE SCALE GENOMIC DNA]</scope>
    <source>
        <strain evidence="2 4">FH1-B-B1</strain>
        <strain evidence="1 3">FH1-B-C1</strain>
    </source>
</reference>
<evidence type="ECO:0000313" key="1">
    <source>
        <dbReference type="EMBL" id="PJZ68422.1"/>
    </source>
</evidence>